<reference evidence="1 2" key="1">
    <citation type="submission" date="2019-03" db="EMBL/GenBank/DDBJ databases">
        <title>Single cell metagenomics reveals metabolic interactions within the superorganism composed of flagellate Streblomastix strix and complex community of Bacteroidetes bacteria on its surface.</title>
        <authorList>
            <person name="Treitli S.C."/>
            <person name="Kolisko M."/>
            <person name="Husnik F."/>
            <person name="Keeling P."/>
            <person name="Hampl V."/>
        </authorList>
    </citation>
    <scope>NUCLEOTIDE SEQUENCE [LARGE SCALE GENOMIC DNA]</scope>
    <source>
        <strain evidence="1">ST1C</strain>
    </source>
</reference>
<proteinExistence type="predicted"/>
<name>A0A5J4WSD9_9EUKA</name>
<sequence length="233" mass="25199">MPTDFTDSQELLSNLQANILTINNAPFTQNNSIQINPTSTGYDDGLRIARTIENTGGASIELGCSRTSNTGAIEGQWSIFTPPNSSTNIPYSFVIAVSSQVSDNTRGLEISADGQTLKFNGNGLVDVGSDQTINGIKTFGKLLQINPTLNGQLNECIEISRHSDNLWCIIQFCSDPNLNSEYIANQRLIGTIGNIDSNPFGFTIVKAGQEGQIDRGLQISPYGNKLTFNGRVF</sequence>
<organism evidence="1 2">
    <name type="scientific">Streblomastix strix</name>
    <dbReference type="NCBI Taxonomy" id="222440"/>
    <lineage>
        <taxon>Eukaryota</taxon>
        <taxon>Metamonada</taxon>
        <taxon>Preaxostyla</taxon>
        <taxon>Oxymonadida</taxon>
        <taxon>Streblomastigidae</taxon>
        <taxon>Streblomastix</taxon>
    </lineage>
</organism>
<protein>
    <submittedName>
        <fullName evidence="1">Uncharacterized protein</fullName>
    </submittedName>
</protein>
<gene>
    <name evidence="1" type="ORF">EZS28_006415</name>
</gene>
<dbReference type="EMBL" id="SNRW01001042">
    <property type="protein sequence ID" value="KAA6398057.1"/>
    <property type="molecule type" value="Genomic_DNA"/>
</dbReference>
<evidence type="ECO:0000313" key="1">
    <source>
        <dbReference type="EMBL" id="KAA6398057.1"/>
    </source>
</evidence>
<accession>A0A5J4WSD9</accession>
<dbReference type="AlphaFoldDB" id="A0A5J4WSD9"/>
<dbReference type="Proteomes" id="UP000324800">
    <property type="component" value="Unassembled WGS sequence"/>
</dbReference>
<evidence type="ECO:0000313" key="2">
    <source>
        <dbReference type="Proteomes" id="UP000324800"/>
    </source>
</evidence>
<comment type="caution">
    <text evidence="1">The sequence shown here is derived from an EMBL/GenBank/DDBJ whole genome shotgun (WGS) entry which is preliminary data.</text>
</comment>